<dbReference type="InterPro" id="IPR050367">
    <property type="entry name" value="APC_superfamily"/>
</dbReference>
<dbReference type="GO" id="GO:0022857">
    <property type="term" value="F:transmembrane transporter activity"/>
    <property type="evidence" value="ECO:0007669"/>
    <property type="project" value="InterPro"/>
</dbReference>
<protein>
    <submittedName>
        <fullName evidence="7">APC family permease</fullName>
    </submittedName>
</protein>
<evidence type="ECO:0000256" key="3">
    <source>
        <dbReference type="ARBA" id="ARBA00022692"/>
    </source>
</evidence>
<name>A0AAU7DR78_9BACT</name>
<feature type="transmembrane region" description="Helical" evidence="6">
    <location>
        <begin position="232"/>
        <end position="256"/>
    </location>
</feature>
<feature type="transmembrane region" description="Helical" evidence="6">
    <location>
        <begin position="126"/>
        <end position="149"/>
    </location>
</feature>
<comment type="subcellular location">
    <subcellularLocation>
        <location evidence="1">Cell membrane</location>
        <topology evidence="1">Multi-pass membrane protein</topology>
    </subcellularLocation>
</comment>
<keyword evidence="2" id="KW-1003">Cell membrane</keyword>
<evidence type="ECO:0000256" key="5">
    <source>
        <dbReference type="ARBA" id="ARBA00023136"/>
    </source>
</evidence>
<dbReference type="PIRSF" id="PIRSF006060">
    <property type="entry name" value="AA_transporter"/>
    <property type="match status" value="1"/>
</dbReference>
<evidence type="ECO:0000256" key="1">
    <source>
        <dbReference type="ARBA" id="ARBA00004651"/>
    </source>
</evidence>
<accession>A0AAU7DR78</accession>
<dbReference type="Gene3D" id="1.20.1740.10">
    <property type="entry name" value="Amino acid/polyamine transporter I"/>
    <property type="match status" value="1"/>
</dbReference>
<proteinExistence type="predicted"/>
<feature type="transmembrane region" description="Helical" evidence="6">
    <location>
        <begin position="361"/>
        <end position="382"/>
    </location>
</feature>
<feature type="transmembrane region" description="Helical" evidence="6">
    <location>
        <begin position="403"/>
        <end position="423"/>
    </location>
</feature>
<dbReference type="GO" id="GO:0005886">
    <property type="term" value="C:plasma membrane"/>
    <property type="evidence" value="ECO:0007669"/>
    <property type="project" value="UniProtKB-SubCell"/>
</dbReference>
<gene>
    <name evidence="7" type="ORF">P8935_10800</name>
</gene>
<keyword evidence="3 6" id="KW-0812">Transmembrane</keyword>
<feature type="transmembrane region" description="Helical" evidence="6">
    <location>
        <begin position="197"/>
        <end position="217"/>
    </location>
</feature>
<dbReference type="EMBL" id="CP121196">
    <property type="protein sequence ID" value="XBH19782.1"/>
    <property type="molecule type" value="Genomic_DNA"/>
</dbReference>
<evidence type="ECO:0000256" key="6">
    <source>
        <dbReference type="SAM" id="Phobius"/>
    </source>
</evidence>
<feature type="transmembrane region" description="Helical" evidence="6">
    <location>
        <begin position="40"/>
        <end position="59"/>
    </location>
</feature>
<dbReference type="RefSeq" id="WP_348265003.1">
    <property type="nucleotide sequence ID" value="NZ_CP121196.1"/>
</dbReference>
<keyword evidence="5 6" id="KW-0472">Membrane</keyword>
<keyword evidence="4 6" id="KW-1133">Transmembrane helix</keyword>
<evidence type="ECO:0000256" key="4">
    <source>
        <dbReference type="ARBA" id="ARBA00022989"/>
    </source>
</evidence>
<dbReference type="InterPro" id="IPR002293">
    <property type="entry name" value="AA/rel_permease1"/>
</dbReference>
<evidence type="ECO:0000313" key="7">
    <source>
        <dbReference type="EMBL" id="XBH19782.1"/>
    </source>
</evidence>
<feature type="transmembrane region" description="Helical" evidence="6">
    <location>
        <begin position="268"/>
        <end position="291"/>
    </location>
</feature>
<evidence type="ECO:0000256" key="2">
    <source>
        <dbReference type="ARBA" id="ARBA00022475"/>
    </source>
</evidence>
<feature type="transmembrane region" description="Helical" evidence="6">
    <location>
        <begin position="435"/>
        <end position="453"/>
    </location>
</feature>
<sequence length="469" mass="50316">MATAKLKRALGFRDLLLFYVASGLSLRWIATAAASGPSAIAVWLTALLGFFVPLAACVLDMSARYPAEGGLYIWTREAFGPFSAFISAWTYWMSNLPYFPSVLFFAASSLLYLGGPMQKLAESQTYFLVFTVVMLGLITILNVVGLGTGKWLNNLGAIGGMIPALVLIGLGLFSFMRFGSATHFTLSAMVPRPGMKNLIFLSTIFFAFGGCEAGSFMGDEIREPRRVIPRSLFIAGLILGLGYIAGTLSMLVALPAEKISGLGGFMTAVDFLAGRLSFGFLVVPIAVLVAVSNVGAASAYLSSTARLPFVAGVHRYLPAAFGRIHSRFGTPYVAIISYGAAGILFGLLGQAGASIHGAYDMLVSMAVITYFIPYLFLFASAIRLQNQPLPEGSLRLPGGRRTIIPLAYVGLLSTACTIVLSLFPAEDDAHPMMTFLKVVVMTLVLLGLGIAVYRSSLRRQEMDFERNTE</sequence>
<dbReference type="AlphaFoldDB" id="A0AAU7DR78"/>
<dbReference type="Pfam" id="PF13520">
    <property type="entry name" value="AA_permease_2"/>
    <property type="match status" value="1"/>
</dbReference>
<reference evidence="7" key="1">
    <citation type="submission" date="2023-03" db="EMBL/GenBank/DDBJ databases">
        <title>Edaphobacter sp.</title>
        <authorList>
            <person name="Huber K.J."/>
            <person name="Papendorf J."/>
            <person name="Pilke C."/>
            <person name="Bunk B."/>
            <person name="Sproeer C."/>
            <person name="Pester M."/>
        </authorList>
    </citation>
    <scope>NUCLEOTIDE SEQUENCE</scope>
    <source>
        <strain evidence="7">DSM 110680</strain>
    </source>
</reference>
<feature type="transmembrane region" description="Helical" evidence="6">
    <location>
        <begin position="329"/>
        <end position="349"/>
    </location>
</feature>
<feature type="transmembrane region" description="Helical" evidence="6">
    <location>
        <begin position="15"/>
        <end position="34"/>
    </location>
</feature>
<feature type="transmembrane region" description="Helical" evidence="6">
    <location>
        <begin position="155"/>
        <end position="176"/>
    </location>
</feature>
<organism evidence="7">
    <name type="scientific">Telmatobacter sp. DSM 110680</name>
    <dbReference type="NCBI Taxonomy" id="3036704"/>
    <lineage>
        <taxon>Bacteria</taxon>
        <taxon>Pseudomonadati</taxon>
        <taxon>Acidobacteriota</taxon>
        <taxon>Terriglobia</taxon>
        <taxon>Terriglobales</taxon>
        <taxon>Acidobacteriaceae</taxon>
        <taxon>Telmatobacter</taxon>
    </lineage>
</organism>
<dbReference type="PANTHER" id="PTHR42770">
    <property type="entry name" value="AMINO ACID TRANSPORTER-RELATED"/>
    <property type="match status" value="1"/>
</dbReference>